<accession>A0AAJ6QQY9</accession>
<reference evidence="3" key="1">
    <citation type="submission" date="2025-08" db="UniProtKB">
        <authorList>
            <consortium name="RefSeq"/>
        </authorList>
    </citation>
    <scope>IDENTIFICATION</scope>
</reference>
<dbReference type="AlphaFoldDB" id="A0AAJ6QQY9"/>
<evidence type="ECO:0000313" key="3">
    <source>
        <dbReference type="RefSeq" id="XP_003740995.1"/>
    </source>
</evidence>
<dbReference type="InterPro" id="IPR018289">
    <property type="entry name" value="MULE_transposase_dom"/>
</dbReference>
<dbReference type="GeneID" id="100904989"/>
<dbReference type="RefSeq" id="XP_003740995.1">
    <property type="nucleotide sequence ID" value="XM_003740947.1"/>
</dbReference>
<dbReference type="PANTHER" id="PTHR47160">
    <property type="entry name" value="PUTATIVE-RELATED"/>
    <property type="match status" value="1"/>
</dbReference>
<evidence type="ECO:0000313" key="2">
    <source>
        <dbReference type="Proteomes" id="UP000694867"/>
    </source>
</evidence>
<feature type="domain" description="MULE transposase" evidence="1">
    <location>
        <begin position="78"/>
        <end position="171"/>
    </location>
</feature>
<protein>
    <submittedName>
        <fullName evidence="3">Uncharacterized protein LOC100904989</fullName>
    </submittedName>
</protein>
<keyword evidence="2" id="KW-1185">Reference proteome</keyword>
<dbReference type="Pfam" id="PF10551">
    <property type="entry name" value="MULE"/>
    <property type="match status" value="1"/>
</dbReference>
<dbReference type="Proteomes" id="UP000694867">
    <property type="component" value="Unplaced"/>
</dbReference>
<proteinExistence type="predicted"/>
<sequence>MPNLTLLRQQVNYHRARAGPSMRINPSQRADLEIPDELMGTHSGEQFLHYDSGVGDSKRIIVFATAKNLELLRNCNEWFMDGTFKACPSIFYQLFTVHVKLFSSKVIPVIYAFLPAKDGVTYRKLFELIHKAVDGSLPQVIHLDFEKALMNELSARFPLAEIVGCNFHFNQSLWRHIQSDPKLCHEYLNNLDANMNLRMLAALAFVPCAQVRSVFAKLLESDFIVKHMPVFSAFINYFEKTWVGREFSAPIFPLEWWNCYDATLHGTARTNNSVEAWHSAFARKLASSHPTFYKLIEVLKAEQGSVEFAVCNTEAQGNDNVSKRVYRDRQKRLVEIVNVFENMDNIKYLKAIAQNIKNMQTRVIVRRTKPKSVECGSLVGLGREVA</sequence>
<dbReference type="KEGG" id="goe:100904989"/>
<evidence type="ECO:0000259" key="1">
    <source>
        <dbReference type="Pfam" id="PF10551"/>
    </source>
</evidence>
<gene>
    <name evidence="3" type="primary">LOC100904989</name>
</gene>
<dbReference type="PANTHER" id="PTHR47160:SF10">
    <property type="entry name" value="MULE TRANSPOSASE DOMAIN-CONTAINING PROTEIN"/>
    <property type="match status" value="1"/>
</dbReference>
<organism evidence="2 3">
    <name type="scientific">Galendromus occidentalis</name>
    <name type="common">western predatory mite</name>
    <dbReference type="NCBI Taxonomy" id="34638"/>
    <lineage>
        <taxon>Eukaryota</taxon>
        <taxon>Metazoa</taxon>
        <taxon>Ecdysozoa</taxon>
        <taxon>Arthropoda</taxon>
        <taxon>Chelicerata</taxon>
        <taxon>Arachnida</taxon>
        <taxon>Acari</taxon>
        <taxon>Parasitiformes</taxon>
        <taxon>Mesostigmata</taxon>
        <taxon>Gamasina</taxon>
        <taxon>Phytoseioidea</taxon>
        <taxon>Phytoseiidae</taxon>
        <taxon>Typhlodrominae</taxon>
        <taxon>Galendromus</taxon>
    </lineage>
</organism>
<name>A0AAJ6QQY9_9ACAR</name>